<dbReference type="AlphaFoldDB" id="A0A6J3M902"/>
<evidence type="ECO:0000313" key="3">
    <source>
        <dbReference type="RefSeq" id="XP_033461562.1"/>
    </source>
</evidence>
<reference evidence="3" key="1">
    <citation type="submission" date="2020-01" db="EMBL/GenBank/DDBJ databases">
        <authorList>
            <consortium name="DOE Joint Genome Institute"/>
            <person name="Haridas S."/>
            <person name="Albert R."/>
            <person name="Binder M."/>
            <person name="Bloem J."/>
            <person name="Labutti K."/>
            <person name="Salamov A."/>
            <person name="Andreopoulos B."/>
            <person name="Baker S.E."/>
            <person name="Barry K."/>
            <person name="Bills G."/>
            <person name="Bluhm B.H."/>
            <person name="Cannon C."/>
            <person name="Castanera R."/>
            <person name="Culley D.E."/>
            <person name="Daum C."/>
            <person name="Ezra D."/>
            <person name="Gonzalez J.B."/>
            <person name="Henrissat B."/>
            <person name="Kuo A."/>
            <person name="Liang C."/>
            <person name="Lipzen A."/>
            <person name="Lutzoni F."/>
            <person name="Magnuson J."/>
            <person name="Mondo S."/>
            <person name="Nolan M."/>
            <person name="Ohm R."/>
            <person name="Pangilinan J."/>
            <person name="Park H.-J."/>
            <person name="Ramirez L."/>
            <person name="Alfaro M."/>
            <person name="Sun H."/>
            <person name="Tritt A."/>
            <person name="Yoshinaga Y."/>
            <person name="Zwiers L.-H."/>
            <person name="Turgeon B.G."/>
            <person name="Goodwin S.B."/>
            <person name="Spatafora J.W."/>
            <person name="Crous P.W."/>
            <person name="Grigoriev I.V."/>
        </authorList>
    </citation>
    <scope>NUCLEOTIDE SEQUENCE</scope>
    <source>
        <strain evidence="3">CBS 342.82</strain>
    </source>
</reference>
<name>A0A6J3M902_9PEZI</name>
<organism evidence="3">
    <name type="scientific">Dissoconium aciculare CBS 342.82</name>
    <dbReference type="NCBI Taxonomy" id="1314786"/>
    <lineage>
        <taxon>Eukaryota</taxon>
        <taxon>Fungi</taxon>
        <taxon>Dikarya</taxon>
        <taxon>Ascomycota</taxon>
        <taxon>Pezizomycotina</taxon>
        <taxon>Dothideomycetes</taxon>
        <taxon>Dothideomycetidae</taxon>
        <taxon>Mycosphaerellales</taxon>
        <taxon>Dissoconiaceae</taxon>
        <taxon>Dissoconium</taxon>
    </lineage>
</organism>
<evidence type="ECO:0000313" key="2">
    <source>
        <dbReference type="Proteomes" id="UP000504637"/>
    </source>
</evidence>
<keyword evidence="2" id="KW-1185">Reference proteome</keyword>
<evidence type="ECO:0000256" key="1">
    <source>
        <dbReference type="SAM" id="MobiDB-lite"/>
    </source>
</evidence>
<dbReference type="Proteomes" id="UP000504637">
    <property type="component" value="Unplaced"/>
</dbReference>
<reference evidence="3" key="3">
    <citation type="submission" date="2025-08" db="UniProtKB">
        <authorList>
            <consortium name="RefSeq"/>
        </authorList>
    </citation>
    <scope>IDENTIFICATION</scope>
    <source>
        <strain evidence="3">CBS 342.82</strain>
    </source>
</reference>
<sequence>MLADCANMELNKNTSSLRAHVSFDSGGTSRGHTAPVNSAKIGSQSDVRSSLLTHHPPGIEDRSYVGRPTNQIRHHNGKRTHRHHGPISLGGQMR</sequence>
<protein>
    <submittedName>
        <fullName evidence="3">Uncharacterized protein</fullName>
    </submittedName>
</protein>
<gene>
    <name evidence="3" type="ORF">K489DRAFT_184209</name>
</gene>
<dbReference type="GeneID" id="54357279"/>
<dbReference type="RefSeq" id="XP_033461562.1">
    <property type="nucleotide sequence ID" value="XM_033599480.1"/>
</dbReference>
<feature type="compositionally biased region" description="Polar residues" evidence="1">
    <location>
        <begin position="40"/>
        <end position="52"/>
    </location>
</feature>
<feature type="region of interest" description="Disordered" evidence="1">
    <location>
        <begin position="13"/>
        <end position="94"/>
    </location>
</feature>
<proteinExistence type="predicted"/>
<reference evidence="3" key="2">
    <citation type="submission" date="2020-04" db="EMBL/GenBank/DDBJ databases">
        <authorList>
            <consortium name="NCBI Genome Project"/>
        </authorList>
    </citation>
    <scope>NUCLEOTIDE SEQUENCE</scope>
    <source>
        <strain evidence="3">CBS 342.82</strain>
    </source>
</reference>
<accession>A0A6J3M902</accession>
<feature type="compositionally biased region" description="Basic residues" evidence="1">
    <location>
        <begin position="72"/>
        <end position="85"/>
    </location>
</feature>